<accession>A0ABP5Y000</accession>
<name>A0ABP5Y000_9MICO</name>
<dbReference type="EMBL" id="BAAARE010000002">
    <property type="protein sequence ID" value="GAA2471157.1"/>
    <property type="molecule type" value="Genomic_DNA"/>
</dbReference>
<proteinExistence type="predicted"/>
<feature type="compositionally biased region" description="Basic and acidic residues" evidence="1">
    <location>
        <begin position="189"/>
        <end position="200"/>
    </location>
</feature>
<feature type="region of interest" description="Disordered" evidence="1">
    <location>
        <begin position="159"/>
        <end position="200"/>
    </location>
</feature>
<organism evidence="2 3">
    <name type="scientific">Terrabacter carboxydivorans</name>
    <dbReference type="NCBI Taxonomy" id="619730"/>
    <lineage>
        <taxon>Bacteria</taxon>
        <taxon>Bacillati</taxon>
        <taxon>Actinomycetota</taxon>
        <taxon>Actinomycetes</taxon>
        <taxon>Micrococcales</taxon>
        <taxon>Intrasporangiaceae</taxon>
        <taxon>Terrabacter</taxon>
    </lineage>
</organism>
<sequence>MRAGVVAQHHDNVTDVEPGVAVSVDTDGSTAPEVEVWLGVEVWVELEVAGAVELDVEGTEVVGGVVEVGGAVAGEGVAVLVVLLVAVLAVGARVRSAAEAAGPATRVAAVRASARTRDERPARAMMVRRNHDFPCRLAAGAVPAAVIVTSARRRAEVIGPTVRRREARHPTAPPGTRRAPRPGSAGAGDGRRAGHEAGLE</sequence>
<protein>
    <submittedName>
        <fullName evidence="2">Uncharacterized protein</fullName>
    </submittedName>
</protein>
<evidence type="ECO:0000313" key="3">
    <source>
        <dbReference type="Proteomes" id="UP001500730"/>
    </source>
</evidence>
<dbReference type="Proteomes" id="UP001500730">
    <property type="component" value="Unassembled WGS sequence"/>
</dbReference>
<gene>
    <name evidence="2" type="ORF">GCM10009858_05620</name>
</gene>
<comment type="caution">
    <text evidence="2">The sequence shown here is derived from an EMBL/GenBank/DDBJ whole genome shotgun (WGS) entry which is preliminary data.</text>
</comment>
<evidence type="ECO:0000256" key="1">
    <source>
        <dbReference type="SAM" id="MobiDB-lite"/>
    </source>
</evidence>
<feature type="compositionally biased region" description="Low complexity" evidence="1">
    <location>
        <begin position="174"/>
        <end position="184"/>
    </location>
</feature>
<evidence type="ECO:0000313" key="2">
    <source>
        <dbReference type="EMBL" id="GAA2471157.1"/>
    </source>
</evidence>
<reference evidence="3" key="1">
    <citation type="journal article" date="2019" name="Int. J. Syst. Evol. Microbiol.">
        <title>The Global Catalogue of Microorganisms (GCM) 10K type strain sequencing project: providing services to taxonomists for standard genome sequencing and annotation.</title>
        <authorList>
            <consortium name="The Broad Institute Genomics Platform"/>
            <consortium name="The Broad Institute Genome Sequencing Center for Infectious Disease"/>
            <person name="Wu L."/>
            <person name="Ma J."/>
        </authorList>
    </citation>
    <scope>NUCLEOTIDE SEQUENCE [LARGE SCALE GENOMIC DNA]</scope>
    <source>
        <strain evidence="3">JCM 16259</strain>
    </source>
</reference>
<keyword evidence="3" id="KW-1185">Reference proteome</keyword>